<comment type="caution">
    <text evidence="1">The sequence shown here is derived from an EMBL/GenBank/DDBJ whole genome shotgun (WGS) entry which is preliminary data.</text>
</comment>
<proteinExistence type="predicted"/>
<dbReference type="Proteomes" id="UP000886289">
    <property type="component" value="Unassembled WGS sequence"/>
</dbReference>
<dbReference type="InterPro" id="IPR019270">
    <property type="entry name" value="DUF2283"/>
</dbReference>
<reference evidence="1" key="1">
    <citation type="journal article" date="2020" name="mSystems">
        <title>Genome- and Community-Level Interaction Insights into Carbon Utilization and Element Cycling Functions of Hydrothermarchaeota in Hydrothermal Sediment.</title>
        <authorList>
            <person name="Zhou Z."/>
            <person name="Liu Y."/>
            <person name="Xu W."/>
            <person name="Pan J."/>
            <person name="Luo Z.H."/>
            <person name="Li M."/>
        </authorList>
    </citation>
    <scope>NUCLEOTIDE SEQUENCE [LARGE SCALE GENOMIC DNA]</scope>
    <source>
        <strain evidence="1">HyVt-233</strain>
    </source>
</reference>
<sequence length="55" mass="6527">MKIKYFEDTDTMLIEFSDRDVVETIEVSENLYAEVDKEGKIITLTLEHASEHRFF</sequence>
<gene>
    <name evidence="1" type="ORF">ENG63_02180</name>
</gene>
<dbReference type="AlphaFoldDB" id="A0A7C0Y3M4"/>
<organism evidence="1">
    <name type="scientific">Desulfofervidus auxilii</name>
    <dbReference type="NCBI Taxonomy" id="1621989"/>
    <lineage>
        <taxon>Bacteria</taxon>
        <taxon>Pseudomonadati</taxon>
        <taxon>Thermodesulfobacteriota</taxon>
        <taxon>Candidatus Desulfofervidia</taxon>
        <taxon>Candidatus Desulfofervidales</taxon>
        <taxon>Candidatus Desulfofervidaceae</taxon>
        <taxon>Candidatus Desulfofervidus</taxon>
    </lineage>
</organism>
<dbReference type="Pfam" id="PF10049">
    <property type="entry name" value="DUF2283"/>
    <property type="match status" value="1"/>
</dbReference>
<protein>
    <submittedName>
        <fullName evidence="1">DUF2283 domain-containing protein</fullName>
    </submittedName>
</protein>
<name>A0A7C0Y3M4_DESA2</name>
<accession>A0A7C0Y3M4</accession>
<evidence type="ECO:0000313" key="1">
    <source>
        <dbReference type="EMBL" id="HDD43657.1"/>
    </source>
</evidence>
<dbReference type="EMBL" id="DRBS01000083">
    <property type="protein sequence ID" value="HDD43657.1"/>
    <property type="molecule type" value="Genomic_DNA"/>
</dbReference>